<accession>A0AB35BYZ1</accession>
<dbReference type="GO" id="GO:0000150">
    <property type="term" value="F:DNA strand exchange activity"/>
    <property type="evidence" value="ECO:0007669"/>
    <property type="project" value="UniProtKB-KW"/>
</dbReference>
<comment type="similarity">
    <text evidence="1">Belongs to the site-specific recombinase resolvase family.</text>
</comment>
<evidence type="ECO:0000313" key="9">
    <source>
        <dbReference type="EMBL" id="MBS7825509.1"/>
    </source>
</evidence>
<name>A0AB35BYZ1_9GAMM</name>
<dbReference type="PROSITE" id="PS00397">
    <property type="entry name" value="RECOMBINASES_1"/>
    <property type="match status" value="1"/>
</dbReference>
<dbReference type="InterPro" id="IPR050639">
    <property type="entry name" value="SSR_resolvase"/>
</dbReference>
<evidence type="ECO:0000313" key="10">
    <source>
        <dbReference type="Proteomes" id="UP000680020"/>
    </source>
</evidence>
<keyword evidence="2" id="KW-0229">DNA integration</keyword>
<sequence length="200" mass="22168">MRDDHDSFTNELQFKTYVGYARVSTADQNLDLQLEALKNFGCIKIFTDVASGAKAERPGLDDALNYLREGDTLVVWKLDRLGRSLSHLLQIIDSLSQRHIHFKSITDSAIDTTTSSGQLMLTMIAALSEFERNLIRERTKEGLAAAKARGRKGGRRPVITEQKLKKAQQLMEKGLTVREAASAIGVGKSSLYSALKLLSD</sequence>
<evidence type="ECO:0000256" key="3">
    <source>
        <dbReference type="ARBA" id="ARBA00023100"/>
    </source>
</evidence>
<dbReference type="SMART" id="SM00857">
    <property type="entry name" value="Resolvase"/>
    <property type="match status" value="1"/>
</dbReference>
<organism evidence="9 10">
    <name type="scientific">Wohlfahrtiimonas chitiniclastica</name>
    <dbReference type="NCBI Taxonomy" id="400946"/>
    <lineage>
        <taxon>Bacteria</taxon>
        <taxon>Pseudomonadati</taxon>
        <taxon>Pseudomonadota</taxon>
        <taxon>Gammaproteobacteria</taxon>
        <taxon>Cardiobacteriales</taxon>
        <taxon>Ignatzschineriaceae</taxon>
        <taxon>Wohlfahrtiimonas</taxon>
    </lineage>
</organism>
<comment type="caution">
    <text evidence="9">The sequence shown here is derived from an EMBL/GenBank/DDBJ whole genome shotgun (WGS) entry which is preliminary data.</text>
</comment>
<dbReference type="InterPro" id="IPR006119">
    <property type="entry name" value="Resolv_N"/>
</dbReference>
<dbReference type="RefSeq" id="WP_008316971.1">
    <property type="nucleotide sequence ID" value="NZ_CP115970.1"/>
</dbReference>
<dbReference type="Gene3D" id="1.10.10.60">
    <property type="entry name" value="Homeodomain-like"/>
    <property type="match status" value="1"/>
</dbReference>
<dbReference type="GO" id="GO:0015074">
    <property type="term" value="P:DNA integration"/>
    <property type="evidence" value="ECO:0007669"/>
    <property type="project" value="UniProtKB-KW"/>
</dbReference>
<proteinExistence type="inferred from homology"/>
<evidence type="ECO:0000256" key="7">
    <source>
        <dbReference type="PROSITE-ProRule" id="PRU10137"/>
    </source>
</evidence>
<evidence type="ECO:0000256" key="1">
    <source>
        <dbReference type="ARBA" id="ARBA00009913"/>
    </source>
</evidence>
<evidence type="ECO:0000256" key="2">
    <source>
        <dbReference type="ARBA" id="ARBA00022908"/>
    </source>
</evidence>
<dbReference type="CDD" id="cd00569">
    <property type="entry name" value="HTH_Hin_like"/>
    <property type="match status" value="1"/>
</dbReference>
<feature type="active site" description="O-(5'-phospho-DNA)-serine intermediate" evidence="6 7">
    <location>
        <position position="24"/>
    </location>
</feature>
<dbReference type="PANTHER" id="PTHR30461">
    <property type="entry name" value="DNA-INVERTASE FROM LAMBDOID PROPHAGE"/>
    <property type="match status" value="1"/>
</dbReference>
<protein>
    <submittedName>
        <fullName evidence="9">Recombinase family protein</fullName>
    </submittedName>
</protein>
<evidence type="ECO:0000256" key="6">
    <source>
        <dbReference type="PIRSR" id="PIRSR606118-50"/>
    </source>
</evidence>
<evidence type="ECO:0000256" key="4">
    <source>
        <dbReference type="ARBA" id="ARBA00023125"/>
    </source>
</evidence>
<gene>
    <name evidence="9" type="ORF">J7561_09950</name>
</gene>
<dbReference type="InterPro" id="IPR006118">
    <property type="entry name" value="Recombinase_CS"/>
</dbReference>
<keyword evidence="3" id="KW-0230">DNA invertase</keyword>
<dbReference type="AlphaFoldDB" id="A0AB35BYZ1"/>
<dbReference type="PROSITE" id="PS00398">
    <property type="entry name" value="RECOMBINASES_2"/>
    <property type="match status" value="1"/>
</dbReference>
<reference evidence="9" key="1">
    <citation type="submission" date="2021-03" db="EMBL/GenBank/DDBJ databases">
        <title>Identification and antibiotic profiling of Wohlfahrtiimonas chitiniclastica, an underestimated human pathogen.</title>
        <authorList>
            <person name="Kopf A."/>
            <person name="Bunk B."/>
            <person name="Coldewey S."/>
            <person name="Gunzer F."/>
            <person name="Riedel T."/>
            <person name="Schroettner P."/>
        </authorList>
    </citation>
    <scope>NUCLEOTIDE SEQUENCE</scope>
    <source>
        <strain evidence="9">DSM 100917</strain>
    </source>
</reference>
<dbReference type="EMBL" id="JAGIBU010000019">
    <property type="protein sequence ID" value="MBS7825509.1"/>
    <property type="molecule type" value="Genomic_DNA"/>
</dbReference>
<dbReference type="CDD" id="cd03768">
    <property type="entry name" value="SR_ResInv"/>
    <property type="match status" value="1"/>
</dbReference>
<dbReference type="Pfam" id="PF00239">
    <property type="entry name" value="Resolvase"/>
    <property type="match status" value="1"/>
</dbReference>
<dbReference type="Gene3D" id="3.40.50.1390">
    <property type="entry name" value="Resolvase, N-terminal catalytic domain"/>
    <property type="match status" value="1"/>
</dbReference>
<keyword evidence="4" id="KW-0238">DNA-binding</keyword>
<dbReference type="GO" id="GO:0003677">
    <property type="term" value="F:DNA binding"/>
    <property type="evidence" value="ECO:0007669"/>
    <property type="project" value="UniProtKB-KW"/>
</dbReference>
<keyword evidence="5" id="KW-0233">DNA recombination</keyword>
<evidence type="ECO:0000256" key="5">
    <source>
        <dbReference type="ARBA" id="ARBA00023172"/>
    </source>
</evidence>
<dbReference type="Proteomes" id="UP000680020">
    <property type="component" value="Unassembled WGS sequence"/>
</dbReference>
<dbReference type="PANTHER" id="PTHR30461:SF2">
    <property type="entry name" value="SERINE RECOMBINASE PINE-RELATED"/>
    <property type="match status" value="1"/>
</dbReference>
<dbReference type="SUPFAM" id="SSF53041">
    <property type="entry name" value="Resolvase-like"/>
    <property type="match status" value="1"/>
</dbReference>
<dbReference type="SUPFAM" id="SSF46689">
    <property type="entry name" value="Homeodomain-like"/>
    <property type="match status" value="1"/>
</dbReference>
<dbReference type="PROSITE" id="PS51736">
    <property type="entry name" value="RECOMBINASES_3"/>
    <property type="match status" value="1"/>
</dbReference>
<dbReference type="InterPro" id="IPR036162">
    <property type="entry name" value="Resolvase-like_N_sf"/>
</dbReference>
<feature type="domain" description="Resolvase/invertase-type recombinase catalytic" evidence="8">
    <location>
        <begin position="16"/>
        <end position="150"/>
    </location>
</feature>
<dbReference type="FunFam" id="3.40.50.1390:FF:000001">
    <property type="entry name" value="DNA recombinase"/>
    <property type="match status" value="1"/>
</dbReference>
<evidence type="ECO:0000259" key="8">
    <source>
        <dbReference type="PROSITE" id="PS51736"/>
    </source>
</evidence>
<dbReference type="InterPro" id="IPR009057">
    <property type="entry name" value="Homeodomain-like_sf"/>
</dbReference>